<dbReference type="InterPro" id="IPR049945">
    <property type="entry name" value="AAA_22"/>
</dbReference>
<name>A0A562VNC9_9BACT</name>
<dbReference type="InterPro" id="IPR036366">
    <property type="entry name" value="PGBDSf"/>
</dbReference>
<gene>
    <name evidence="4" type="ORF">JN12_01945</name>
</gene>
<accession>A0A562VNC9</accession>
<keyword evidence="2" id="KW-1133">Transmembrane helix</keyword>
<dbReference type="SUPFAM" id="SSF52540">
    <property type="entry name" value="P-loop containing nucleoside triphosphate hydrolases"/>
    <property type="match status" value="1"/>
</dbReference>
<dbReference type="Pfam" id="PF13401">
    <property type="entry name" value="AAA_22"/>
    <property type="match status" value="1"/>
</dbReference>
<dbReference type="InterPro" id="IPR002477">
    <property type="entry name" value="Peptidoglycan-bd-like"/>
</dbReference>
<keyword evidence="2" id="KW-0472">Membrane</keyword>
<dbReference type="AlphaFoldDB" id="A0A562VNC9"/>
<dbReference type="GO" id="GO:0005524">
    <property type="term" value="F:ATP binding"/>
    <property type="evidence" value="ECO:0007669"/>
    <property type="project" value="InterPro"/>
</dbReference>
<feature type="domain" description="Peptidase C39" evidence="3">
    <location>
        <begin position="404"/>
        <end position="526"/>
    </location>
</feature>
<dbReference type="OrthoDB" id="9779230at2"/>
<dbReference type="SMART" id="SM00382">
    <property type="entry name" value="AAA"/>
    <property type="match status" value="1"/>
</dbReference>
<evidence type="ECO:0000256" key="2">
    <source>
        <dbReference type="SAM" id="Phobius"/>
    </source>
</evidence>
<reference evidence="4 5" key="1">
    <citation type="submission" date="2019-07" db="EMBL/GenBank/DDBJ databases">
        <title>Genomic Encyclopedia of Archaeal and Bacterial Type Strains, Phase II (KMG-II): from individual species to whole genera.</title>
        <authorList>
            <person name="Goeker M."/>
        </authorList>
    </citation>
    <scope>NUCLEOTIDE SEQUENCE [LARGE SCALE GENOMIC DNA]</scope>
    <source>
        <strain evidence="4 5">ATCC BAA-1139</strain>
    </source>
</reference>
<dbReference type="Gene3D" id="3.90.70.10">
    <property type="entry name" value="Cysteine proteinases"/>
    <property type="match status" value="1"/>
</dbReference>
<dbReference type="Pfam" id="PF01471">
    <property type="entry name" value="PG_binding_1"/>
    <property type="match status" value="1"/>
</dbReference>
<dbReference type="InterPro" id="IPR003593">
    <property type="entry name" value="AAA+_ATPase"/>
</dbReference>
<dbReference type="InterPro" id="IPR027417">
    <property type="entry name" value="P-loop_NTPase"/>
</dbReference>
<evidence type="ECO:0000313" key="5">
    <source>
        <dbReference type="Proteomes" id="UP000319449"/>
    </source>
</evidence>
<feature type="compositionally biased region" description="Low complexity" evidence="1">
    <location>
        <begin position="348"/>
        <end position="378"/>
    </location>
</feature>
<dbReference type="Gene3D" id="1.10.101.10">
    <property type="entry name" value="PGBD-like superfamily/PGBD"/>
    <property type="match status" value="1"/>
</dbReference>
<dbReference type="Proteomes" id="UP000319449">
    <property type="component" value="Unassembled WGS sequence"/>
</dbReference>
<comment type="caution">
    <text evidence="4">The sequence shown here is derived from an EMBL/GenBank/DDBJ whole genome shotgun (WGS) entry which is preliminary data.</text>
</comment>
<sequence length="620" mass="66982">MYCEFYGFQEKPFSVTPNPRFLFLSKHHREAFAHLLYGIDNHAGFIELTGEVGTGKTTILRTLLEQMDDGSHRTALIFNPCLSALELLRSVNREFDLPSEGLGTAELLETLNQFLLNENSRGRTVVLAIDEAQHLEPQVLEQIRLISNLETDTDKLIQIVLAGQPELKRLLERPDLRQLAQRMTVRYHLLPLDREDTAAYIHHRILVAGGAANVVFSPAAVRAIFHYAQGSPRIINIACDRALLVAYTEETRNVSGRIARRAIGELTGPDRRPVRFTKGWAAAAVTGIIVGGVAILAMVLAFRPSLRSSRNKPATAAIHQQAKQTTARPAPQPVAHKQLPAPEKAVQSPPAAIPAATSPATVPPQGLKPAVKPVAKPAVPTPSLPPPQPRTMKSAGPPTIPAASTKPAALPSLLAKLPEGPEPAFNAVARLWNAPAANGKEKPHSLEELARKSGLSLATFNGKTGFLQRMNTPAILEWKVPGGGTRYVAVTGITKDRITTVPALPGSGPLTRKELEKQWSGRGYLLWKNHQDIPVDLSPGSADVAAIRLQILLTGAGFFSSEPSGLFDEATRKALADYQKARGLKADGRPGAQTLLLLYRDGGRFPTPQLGANGSGGKKR</sequence>
<feature type="compositionally biased region" description="Pro residues" evidence="1">
    <location>
        <begin position="379"/>
        <end position="389"/>
    </location>
</feature>
<evidence type="ECO:0000313" key="4">
    <source>
        <dbReference type="EMBL" id="TWJ19254.1"/>
    </source>
</evidence>
<dbReference type="EMBL" id="VLLN01000010">
    <property type="protein sequence ID" value="TWJ19254.1"/>
    <property type="molecule type" value="Genomic_DNA"/>
</dbReference>
<proteinExistence type="predicted"/>
<keyword evidence="2" id="KW-0812">Transmembrane</keyword>
<dbReference type="SUPFAM" id="SSF47090">
    <property type="entry name" value="PGBD-like"/>
    <property type="match status" value="1"/>
</dbReference>
<organism evidence="4 5">
    <name type="scientific">Geobacter argillaceus</name>
    <dbReference type="NCBI Taxonomy" id="345631"/>
    <lineage>
        <taxon>Bacteria</taxon>
        <taxon>Pseudomonadati</taxon>
        <taxon>Thermodesulfobacteriota</taxon>
        <taxon>Desulfuromonadia</taxon>
        <taxon>Geobacterales</taxon>
        <taxon>Geobacteraceae</taxon>
        <taxon>Geobacter</taxon>
    </lineage>
</organism>
<dbReference type="PANTHER" id="PTHR35894:SF1">
    <property type="entry name" value="PHOSPHORIBULOKINASE _ URIDINE KINASE FAMILY"/>
    <property type="match status" value="1"/>
</dbReference>
<dbReference type="RefSeq" id="WP_145021864.1">
    <property type="nucleotide sequence ID" value="NZ_VLLN01000010.1"/>
</dbReference>
<dbReference type="InterPro" id="IPR005074">
    <property type="entry name" value="Peptidase_C39"/>
</dbReference>
<dbReference type="PANTHER" id="PTHR35894">
    <property type="entry name" value="GENERAL SECRETION PATHWAY PROTEIN A-RELATED"/>
    <property type="match status" value="1"/>
</dbReference>
<dbReference type="GO" id="GO:0006508">
    <property type="term" value="P:proteolysis"/>
    <property type="evidence" value="ECO:0007669"/>
    <property type="project" value="InterPro"/>
</dbReference>
<dbReference type="Gene3D" id="3.40.50.300">
    <property type="entry name" value="P-loop containing nucleotide triphosphate hydrolases"/>
    <property type="match status" value="1"/>
</dbReference>
<evidence type="ECO:0000256" key="1">
    <source>
        <dbReference type="SAM" id="MobiDB-lite"/>
    </source>
</evidence>
<feature type="region of interest" description="Disordered" evidence="1">
    <location>
        <begin position="310"/>
        <end position="399"/>
    </location>
</feature>
<dbReference type="GO" id="GO:0008233">
    <property type="term" value="F:peptidase activity"/>
    <property type="evidence" value="ECO:0007669"/>
    <property type="project" value="InterPro"/>
</dbReference>
<dbReference type="GO" id="GO:0016020">
    <property type="term" value="C:membrane"/>
    <property type="evidence" value="ECO:0007669"/>
    <property type="project" value="InterPro"/>
</dbReference>
<feature type="transmembrane region" description="Helical" evidence="2">
    <location>
        <begin position="280"/>
        <end position="302"/>
    </location>
</feature>
<dbReference type="InterPro" id="IPR052026">
    <property type="entry name" value="ExeA_AAA_ATPase_DNA-bind"/>
</dbReference>
<protein>
    <submittedName>
        <fullName evidence="4">General secretion pathway protein A</fullName>
    </submittedName>
</protein>
<evidence type="ECO:0000259" key="3">
    <source>
        <dbReference type="PROSITE" id="PS50990"/>
    </source>
</evidence>
<dbReference type="PROSITE" id="PS50990">
    <property type="entry name" value="PEPTIDASE_C39"/>
    <property type="match status" value="1"/>
</dbReference>
<dbReference type="GO" id="GO:0016887">
    <property type="term" value="F:ATP hydrolysis activity"/>
    <property type="evidence" value="ECO:0007669"/>
    <property type="project" value="InterPro"/>
</dbReference>
<keyword evidence="5" id="KW-1185">Reference proteome</keyword>
<dbReference type="InterPro" id="IPR036365">
    <property type="entry name" value="PGBD-like_sf"/>
</dbReference>